<evidence type="ECO:0000256" key="3">
    <source>
        <dbReference type="ARBA" id="ARBA00022630"/>
    </source>
</evidence>
<protein>
    <recommendedName>
        <fullName evidence="2">NADH:ubiquinone reductase (non-electrogenic)</fullName>
        <ecNumber evidence="2">1.6.5.9</ecNumber>
    </recommendedName>
</protein>
<organism evidence="11 12">
    <name type="scientific">Flavobacterium fontis</name>
    <dbReference type="NCBI Taxonomy" id="1124188"/>
    <lineage>
        <taxon>Bacteria</taxon>
        <taxon>Pseudomonadati</taxon>
        <taxon>Bacteroidota</taxon>
        <taxon>Flavobacteriia</taxon>
        <taxon>Flavobacteriales</taxon>
        <taxon>Flavobacteriaceae</taxon>
        <taxon>Flavobacterium</taxon>
    </lineage>
</organism>
<evidence type="ECO:0000256" key="2">
    <source>
        <dbReference type="ARBA" id="ARBA00012637"/>
    </source>
</evidence>
<evidence type="ECO:0000256" key="7">
    <source>
        <dbReference type="ARBA" id="ARBA00023027"/>
    </source>
</evidence>
<comment type="catalytic activity">
    <reaction evidence="8">
        <text>a quinone + NADH + H(+) = a quinol + NAD(+)</text>
        <dbReference type="Rhea" id="RHEA:46160"/>
        <dbReference type="ChEBI" id="CHEBI:15378"/>
        <dbReference type="ChEBI" id="CHEBI:24646"/>
        <dbReference type="ChEBI" id="CHEBI:57540"/>
        <dbReference type="ChEBI" id="CHEBI:57945"/>
        <dbReference type="ChEBI" id="CHEBI:132124"/>
        <dbReference type="EC" id="1.6.5.9"/>
    </reaction>
</comment>
<dbReference type="EC" id="1.6.5.9" evidence="2"/>
<evidence type="ECO:0000256" key="5">
    <source>
        <dbReference type="ARBA" id="ARBA00022946"/>
    </source>
</evidence>
<dbReference type="OrthoDB" id="9781621at2"/>
<dbReference type="InterPro" id="IPR054585">
    <property type="entry name" value="NDH2-like_C"/>
</dbReference>
<dbReference type="PANTHER" id="PTHR43706">
    <property type="entry name" value="NADH DEHYDROGENASE"/>
    <property type="match status" value="1"/>
</dbReference>
<dbReference type="Proteomes" id="UP000184147">
    <property type="component" value="Unassembled WGS sequence"/>
</dbReference>
<dbReference type="SUPFAM" id="SSF51905">
    <property type="entry name" value="FAD/NAD(P)-binding domain"/>
    <property type="match status" value="1"/>
</dbReference>
<dbReference type="InterPro" id="IPR023753">
    <property type="entry name" value="FAD/NAD-binding_dom"/>
</dbReference>
<reference evidence="11 12" key="1">
    <citation type="submission" date="2016-11" db="EMBL/GenBank/DDBJ databases">
        <authorList>
            <person name="Jaros S."/>
            <person name="Januszkiewicz K."/>
            <person name="Wedrychowicz H."/>
        </authorList>
    </citation>
    <scope>NUCLEOTIDE SEQUENCE [LARGE SCALE GENOMIC DNA]</scope>
    <source>
        <strain evidence="11 12">DSM 25660</strain>
    </source>
</reference>
<accession>A0A1M4WKH7</accession>
<dbReference type="RefSeq" id="WP_073360780.1">
    <property type="nucleotide sequence ID" value="NZ_FQVQ01000001.1"/>
</dbReference>
<feature type="domain" description="External alternative NADH-ubiquinone oxidoreductase-like C-terminal" evidence="10">
    <location>
        <begin position="349"/>
        <end position="405"/>
    </location>
</feature>
<dbReference type="Pfam" id="PF07992">
    <property type="entry name" value="Pyr_redox_2"/>
    <property type="match status" value="1"/>
</dbReference>
<keyword evidence="5" id="KW-0809">Transit peptide</keyword>
<evidence type="ECO:0000259" key="9">
    <source>
        <dbReference type="Pfam" id="PF07992"/>
    </source>
</evidence>
<feature type="domain" description="FAD/NAD(P)-binding" evidence="9">
    <location>
        <begin position="4"/>
        <end position="325"/>
    </location>
</feature>
<dbReference type="PRINTS" id="PR00368">
    <property type="entry name" value="FADPNR"/>
</dbReference>
<keyword evidence="12" id="KW-1185">Reference proteome</keyword>
<dbReference type="GO" id="GO:0050136">
    <property type="term" value="F:NADH dehydrogenase (quinone) (non-electrogenic) activity"/>
    <property type="evidence" value="ECO:0007669"/>
    <property type="project" value="UniProtKB-EC"/>
</dbReference>
<dbReference type="STRING" id="1124188.SAMN05444377_101326"/>
<keyword evidence="4" id="KW-0274">FAD</keyword>
<name>A0A1M4WKH7_9FLAO</name>
<keyword evidence="6" id="KW-0560">Oxidoreductase</keyword>
<evidence type="ECO:0000256" key="1">
    <source>
        <dbReference type="ARBA" id="ARBA00005272"/>
    </source>
</evidence>
<proteinExistence type="inferred from homology"/>
<comment type="similarity">
    <text evidence="1">Belongs to the NADH dehydrogenase family.</text>
</comment>
<evidence type="ECO:0000256" key="6">
    <source>
        <dbReference type="ARBA" id="ARBA00023002"/>
    </source>
</evidence>
<dbReference type="InterPro" id="IPR045024">
    <property type="entry name" value="NDH-2"/>
</dbReference>
<dbReference type="Pfam" id="PF22366">
    <property type="entry name" value="NDH2_C"/>
    <property type="match status" value="1"/>
</dbReference>
<evidence type="ECO:0000313" key="12">
    <source>
        <dbReference type="Proteomes" id="UP000184147"/>
    </source>
</evidence>
<keyword evidence="7" id="KW-0520">NAD</keyword>
<evidence type="ECO:0000313" key="11">
    <source>
        <dbReference type="EMBL" id="SHE81660.1"/>
    </source>
</evidence>
<dbReference type="PANTHER" id="PTHR43706:SF47">
    <property type="entry name" value="EXTERNAL NADH-UBIQUINONE OXIDOREDUCTASE 1, MITOCHONDRIAL-RELATED"/>
    <property type="match status" value="1"/>
</dbReference>
<dbReference type="InterPro" id="IPR036188">
    <property type="entry name" value="FAD/NAD-bd_sf"/>
</dbReference>
<dbReference type="AlphaFoldDB" id="A0A1M4WKH7"/>
<evidence type="ECO:0000259" key="10">
    <source>
        <dbReference type="Pfam" id="PF22366"/>
    </source>
</evidence>
<keyword evidence="3" id="KW-0285">Flavoprotein</keyword>
<sequence>MKKHVVIVGGGFAGMNVARQLANHPHLDITLVDKNNYNFFPPLLYQVATGFLEISSISYPFRKMFSGTRNLKFWMGELQSIAWEKNTINLNNGSLSYDYLVLATGTTTNFFGMENVQRHAIPMKTLEEALIMRNLMLQRIEKAANSQDPQEQRELMTIVVTGGGPTGVELSGMFAEMSKTIIAQEYPELAHLTPSKIYLIDGGSELLSPMSPQAQKATLQAIQELGVEVRLNSHVVDYDGETVSLRDGSTLRARNLIWAAGVTARRFEGLDEKSYGRGNRLRVNAYHMVEGTSNVYALGDTALMETDPDFPNGHPQVAQVAMQQGCNFAKNIVRELKNQPPIPFHYNDKGSMAIIGRNKAVVDLVRPNWHFSGFLAWLTWLLVHLMSLSMPRNKVNTLYHWALAYFSRNSSLRMIIRPDRTKTP</sequence>
<evidence type="ECO:0000256" key="8">
    <source>
        <dbReference type="ARBA" id="ARBA00047599"/>
    </source>
</evidence>
<dbReference type="Gene3D" id="3.50.50.100">
    <property type="match status" value="1"/>
</dbReference>
<dbReference type="EMBL" id="FQVQ01000001">
    <property type="protein sequence ID" value="SHE81660.1"/>
    <property type="molecule type" value="Genomic_DNA"/>
</dbReference>
<gene>
    <name evidence="11" type="ORF">SAMN05444377_101326</name>
</gene>
<evidence type="ECO:0000256" key="4">
    <source>
        <dbReference type="ARBA" id="ARBA00022827"/>
    </source>
</evidence>
<dbReference type="PRINTS" id="PR00411">
    <property type="entry name" value="PNDRDTASEI"/>
</dbReference>